<gene>
    <name evidence="1" type="ORF">ACFPOC_17475</name>
</gene>
<reference evidence="2" key="1">
    <citation type="journal article" date="2019" name="Int. J. Syst. Evol. Microbiol.">
        <title>The Global Catalogue of Microorganisms (GCM) 10K type strain sequencing project: providing services to taxonomists for standard genome sequencing and annotation.</title>
        <authorList>
            <consortium name="The Broad Institute Genomics Platform"/>
            <consortium name="The Broad Institute Genome Sequencing Center for Infectious Disease"/>
            <person name="Wu L."/>
            <person name="Ma J."/>
        </authorList>
    </citation>
    <scope>NUCLEOTIDE SEQUENCE [LARGE SCALE GENOMIC DNA]</scope>
    <source>
        <strain evidence="2">KACC 11588</strain>
    </source>
</reference>
<comment type="caution">
    <text evidence="1">The sequence shown here is derived from an EMBL/GenBank/DDBJ whole genome shotgun (WGS) entry which is preliminary data.</text>
</comment>
<dbReference type="EMBL" id="JBHSNA010000029">
    <property type="protein sequence ID" value="MFC5568197.1"/>
    <property type="molecule type" value="Genomic_DNA"/>
</dbReference>
<evidence type="ECO:0000313" key="2">
    <source>
        <dbReference type="Proteomes" id="UP001596056"/>
    </source>
</evidence>
<organism evidence="1 2">
    <name type="scientific">Rubellimicrobium aerolatum</name>
    <dbReference type="NCBI Taxonomy" id="490979"/>
    <lineage>
        <taxon>Bacteria</taxon>
        <taxon>Pseudomonadati</taxon>
        <taxon>Pseudomonadota</taxon>
        <taxon>Alphaproteobacteria</taxon>
        <taxon>Rhodobacterales</taxon>
        <taxon>Roseobacteraceae</taxon>
        <taxon>Rubellimicrobium</taxon>
    </lineage>
</organism>
<keyword evidence="2" id="KW-1185">Reference proteome</keyword>
<proteinExistence type="predicted"/>
<accession>A0ABW0SH85</accession>
<evidence type="ECO:0000313" key="1">
    <source>
        <dbReference type="EMBL" id="MFC5568197.1"/>
    </source>
</evidence>
<dbReference type="Proteomes" id="UP001596056">
    <property type="component" value="Unassembled WGS sequence"/>
</dbReference>
<sequence>MTDSHARIPALTALEGEVPFGFDEMFFSRTDARGVIRSGNRVFQRVSGFAWDRLIGAPHKLVRHPAMPKAVFHLMWDRIKAGLATGAYVRNQSEDGRSYWVFAVIVPLADGYLSVRIKPGSKLLAQVKALYADLLTEEVASVASADSARQLLARLAQAGFPGYDAFQARALGAEVLHRSHVTGRPVPSVAEALATAEAADGHETELDALRAMFDVARMIAINLRIASSELGDLGRPVSAISSNFAVLTDDMTTWLQSRALSGEGGFASIARSLGDGLFLRNAAAILAEMAELFAHDEEIGGTDPAEEAARLNDIAAQYRTRAAASLQRVTREAQGMEARLSEMRTHVSGLNSIRMLCRIEGAVLRRAGGSLDQIVTQLDRFQDEIAGHLARSTELGIRIRRAAAVL</sequence>
<dbReference type="SUPFAM" id="SSF55785">
    <property type="entry name" value="PYP-like sensor domain (PAS domain)"/>
    <property type="match status" value="1"/>
</dbReference>
<dbReference type="RefSeq" id="WP_209843048.1">
    <property type="nucleotide sequence ID" value="NZ_JAGGJP010000022.1"/>
</dbReference>
<dbReference type="InterPro" id="IPR035965">
    <property type="entry name" value="PAS-like_dom_sf"/>
</dbReference>
<protein>
    <submittedName>
        <fullName evidence="1">Glutathionylspermidine synthase</fullName>
    </submittedName>
</protein>
<name>A0ABW0SH85_9RHOB</name>
<dbReference type="Gene3D" id="3.30.450.20">
    <property type="entry name" value="PAS domain"/>
    <property type="match status" value="1"/>
</dbReference>